<evidence type="ECO:0000256" key="5">
    <source>
        <dbReference type="ARBA" id="ARBA00022741"/>
    </source>
</evidence>
<dbReference type="GO" id="GO:0046983">
    <property type="term" value="F:protein dimerization activity"/>
    <property type="evidence" value="ECO:0007669"/>
    <property type="project" value="InterPro"/>
</dbReference>
<dbReference type="Pfam" id="PF07730">
    <property type="entry name" value="HisKA_3"/>
    <property type="match status" value="1"/>
</dbReference>
<keyword evidence="10" id="KW-0812">Transmembrane</keyword>
<keyword evidence="14" id="KW-1185">Reference proteome</keyword>
<keyword evidence="8" id="KW-0902">Two-component regulatory system</keyword>
<feature type="transmembrane region" description="Helical" evidence="10">
    <location>
        <begin position="15"/>
        <end position="31"/>
    </location>
</feature>
<dbReference type="GO" id="GO:0016020">
    <property type="term" value="C:membrane"/>
    <property type="evidence" value="ECO:0007669"/>
    <property type="project" value="InterPro"/>
</dbReference>
<evidence type="ECO:0000256" key="6">
    <source>
        <dbReference type="ARBA" id="ARBA00022777"/>
    </source>
</evidence>
<comment type="catalytic activity">
    <reaction evidence="1">
        <text>ATP + protein L-histidine = ADP + protein N-phospho-L-histidine.</text>
        <dbReference type="EC" id="2.7.13.3"/>
    </reaction>
</comment>
<feature type="transmembrane region" description="Helical" evidence="10">
    <location>
        <begin position="43"/>
        <end position="62"/>
    </location>
</feature>
<dbReference type="RefSeq" id="WP_132819951.1">
    <property type="nucleotide sequence ID" value="NZ_SMKI01000262.1"/>
</dbReference>
<dbReference type="InterPro" id="IPR011712">
    <property type="entry name" value="Sig_transdc_His_kin_sub3_dim/P"/>
</dbReference>
<accession>A0A4R4T5K9</accession>
<keyword evidence="6 13" id="KW-0418">Kinase</keyword>
<organism evidence="13 14">
    <name type="scientific">Streptomyces hainanensis</name>
    <dbReference type="NCBI Taxonomy" id="402648"/>
    <lineage>
        <taxon>Bacteria</taxon>
        <taxon>Bacillati</taxon>
        <taxon>Actinomycetota</taxon>
        <taxon>Actinomycetes</taxon>
        <taxon>Kitasatosporales</taxon>
        <taxon>Streptomycetaceae</taxon>
        <taxon>Streptomyces</taxon>
    </lineage>
</organism>
<evidence type="ECO:0000259" key="12">
    <source>
        <dbReference type="Pfam" id="PF07730"/>
    </source>
</evidence>
<evidence type="ECO:0000256" key="1">
    <source>
        <dbReference type="ARBA" id="ARBA00000085"/>
    </source>
</evidence>
<protein>
    <recommendedName>
        <fullName evidence="2">histidine kinase</fullName>
        <ecNumber evidence="2">2.7.13.3</ecNumber>
    </recommendedName>
</protein>
<feature type="transmembrane region" description="Helical" evidence="10">
    <location>
        <begin position="131"/>
        <end position="151"/>
    </location>
</feature>
<dbReference type="PANTHER" id="PTHR24421:SF10">
    <property type="entry name" value="NITRATE_NITRITE SENSOR PROTEIN NARQ"/>
    <property type="match status" value="1"/>
</dbReference>
<dbReference type="EC" id="2.7.13.3" evidence="2"/>
<evidence type="ECO:0000256" key="8">
    <source>
        <dbReference type="ARBA" id="ARBA00023012"/>
    </source>
</evidence>
<keyword evidence="10" id="KW-0472">Membrane</keyword>
<dbReference type="AlphaFoldDB" id="A0A4R4T5K9"/>
<gene>
    <name evidence="13" type="ORF">E1283_22585</name>
</gene>
<comment type="caution">
    <text evidence="13">The sequence shown here is derived from an EMBL/GenBank/DDBJ whole genome shotgun (WGS) entry which is preliminary data.</text>
</comment>
<keyword evidence="9" id="KW-0175">Coiled coil</keyword>
<dbReference type="EMBL" id="SMKI01000262">
    <property type="protein sequence ID" value="TDC72147.1"/>
    <property type="molecule type" value="Genomic_DNA"/>
</dbReference>
<dbReference type="GO" id="GO:0005524">
    <property type="term" value="F:ATP binding"/>
    <property type="evidence" value="ECO:0007669"/>
    <property type="project" value="UniProtKB-KW"/>
</dbReference>
<dbReference type="CDD" id="cd16917">
    <property type="entry name" value="HATPase_UhpB-NarQ-NarX-like"/>
    <property type="match status" value="1"/>
</dbReference>
<dbReference type="PANTHER" id="PTHR24421">
    <property type="entry name" value="NITRATE/NITRITE SENSOR PROTEIN NARX-RELATED"/>
    <property type="match status" value="1"/>
</dbReference>
<dbReference type="GO" id="GO:0000155">
    <property type="term" value="F:phosphorelay sensor kinase activity"/>
    <property type="evidence" value="ECO:0007669"/>
    <property type="project" value="InterPro"/>
</dbReference>
<evidence type="ECO:0000313" key="14">
    <source>
        <dbReference type="Proteomes" id="UP000295345"/>
    </source>
</evidence>
<dbReference type="Gene3D" id="1.20.5.1930">
    <property type="match status" value="1"/>
</dbReference>
<evidence type="ECO:0000256" key="7">
    <source>
        <dbReference type="ARBA" id="ARBA00022840"/>
    </source>
</evidence>
<sequence>MLLTWSGRAVGDRFGPARLLPLFIGAGYLLLVQDAPPDTADWLVTLAAGVIFLGGGAFPLAVSLAESALLLLAHPLVSETPVAAKVVASVALLELAVRRPPREALLGTAVLITAYVLLVKDHETVTGLLAVGYRVVVVAVAPLLLGAYLRATDRALAQARARAREAEARRELAARGARLAERTELARELHDLVAHHVSSMALRVNVARAVLPDLDPRVRAVLDDVYGSATTTLADLRRLVAVLRDPAAVAPEGGPPLVVEPAELPAAVAAVVERAVQAGLDVRARVDPGIAHLDAVRGLAVLRVVQEGLTNATKHAGSGSRITVEVAVAEGDARVEVRDDGGPAEVSGDLPGGPGFGLIGLRERVGLVGGTLTAGPHDGGWRLCADLPERCSSGAARATVS</sequence>
<dbReference type="Gene3D" id="3.30.565.10">
    <property type="entry name" value="Histidine kinase-like ATPase, C-terminal domain"/>
    <property type="match status" value="1"/>
</dbReference>
<proteinExistence type="predicted"/>
<dbReference type="Proteomes" id="UP000295345">
    <property type="component" value="Unassembled WGS sequence"/>
</dbReference>
<feature type="coiled-coil region" evidence="9">
    <location>
        <begin position="149"/>
        <end position="176"/>
    </location>
</feature>
<evidence type="ECO:0000256" key="9">
    <source>
        <dbReference type="SAM" id="Coils"/>
    </source>
</evidence>
<feature type="domain" description="Signal transduction histidine kinase subgroup 3 dimerisation and phosphoacceptor" evidence="12">
    <location>
        <begin position="181"/>
        <end position="246"/>
    </location>
</feature>
<keyword evidence="5" id="KW-0547">Nucleotide-binding</keyword>
<evidence type="ECO:0000259" key="11">
    <source>
        <dbReference type="Pfam" id="PF02518"/>
    </source>
</evidence>
<name>A0A4R4T5K9_9ACTN</name>
<evidence type="ECO:0000256" key="4">
    <source>
        <dbReference type="ARBA" id="ARBA00022679"/>
    </source>
</evidence>
<feature type="domain" description="Histidine kinase/HSP90-like ATPase" evidence="11">
    <location>
        <begin position="301"/>
        <end position="383"/>
    </location>
</feature>
<evidence type="ECO:0000256" key="2">
    <source>
        <dbReference type="ARBA" id="ARBA00012438"/>
    </source>
</evidence>
<reference evidence="13 14" key="1">
    <citation type="submission" date="2019-03" db="EMBL/GenBank/DDBJ databases">
        <title>Draft genome sequences of novel Actinobacteria.</title>
        <authorList>
            <person name="Sahin N."/>
            <person name="Ay H."/>
            <person name="Saygin H."/>
        </authorList>
    </citation>
    <scope>NUCLEOTIDE SEQUENCE [LARGE SCALE GENOMIC DNA]</scope>
    <source>
        <strain evidence="13 14">DSM 41900</strain>
    </source>
</reference>
<dbReference type="Pfam" id="PF02518">
    <property type="entry name" value="HATPase_c"/>
    <property type="match status" value="1"/>
</dbReference>
<dbReference type="InterPro" id="IPR003594">
    <property type="entry name" value="HATPase_dom"/>
</dbReference>
<keyword evidence="4" id="KW-0808">Transferase</keyword>
<dbReference type="InterPro" id="IPR050482">
    <property type="entry name" value="Sensor_HK_TwoCompSys"/>
</dbReference>
<keyword evidence="3" id="KW-0597">Phosphoprotein</keyword>
<evidence type="ECO:0000256" key="3">
    <source>
        <dbReference type="ARBA" id="ARBA00022553"/>
    </source>
</evidence>
<evidence type="ECO:0000313" key="13">
    <source>
        <dbReference type="EMBL" id="TDC72147.1"/>
    </source>
</evidence>
<dbReference type="SUPFAM" id="SSF55874">
    <property type="entry name" value="ATPase domain of HSP90 chaperone/DNA topoisomerase II/histidine kinase"/>
    <property type="match status" value="1"/>
</dbReference>
<dbReference type="InterPro" id="IPR036890">
    <property type="entry name" value="HATPase_C_sf"/>
</dbReference>
<keyword evidence="7" id="KW-0067">ATP-binding</keyword>
<keyword evidence="10" id="KW-1133">Transmembrane helix</keyword>
<evidence type="ECO:0000256" key="10">
    <source>
        <dbReference type="SAM" id="Phobius"/>
    </source>
</evidence>
<dbReference type="OrthoDB" id="227596at2"/>